<keyword evidence="1" id="KW-0812">Transmembrane</keyword>
<keyword evidence="1" id="KW-1133">Transmembrane helix</keyword>
<keyword evidence="2" id="KW-1185">Reference proteome</keyword>
<dbReference type="InterPro" id="IPR036770">
    <property type="entry name" value="Ankyrin_rpt-contain_sf"/>
</dbReference>
<evidence type="ECO:0000313" key="2">
    <source>
        <dbReference type="Proteomes" id="UP000050795"/>
    </source>
</evidence>
<dbReference type="Gene3D" id="1.25.40.20">
    <property type="entry name" value="Ankyrin repeat-containing domain"/>
    <property type="match status" value="1"/>
</dbReference>
<reference evidence="3" key="2">
    <citation type="submission" date="2023-11" db="UniProtKB">
        <authorList>
            <consortium name="WormBaseParasite"/>
        </authorList>
    </citation>
    <scope>IDENTIFICATION</scope>
</reference>
<sequence length="129" mass="14876">MLLNLHARIDIVDAKLDNPMHIAVSMGYRDILKQLLRANKDRMELGCFSRDTSRPDENIDIRQMTNAENNKPIDIAFGETRHGTINIMKADLKKNMKYQNIHIIVCILCSIGIGRYIQSEKKYNESSKQ</sequence>
<dbReference type="AlphaFoldDB" id="A0AA85J4W9"/>
<organism evidence="2 3">
    <name type="scientific">Trichobilharzia regenti</name>
    <name type="common">Nasal bird schistosome</name>
    <dbReference type="NCBI Taxonomy" id="157069"/>
    <lineage>
        <taxon>Eukaryota</taxon>
        <taxon>Metazoa</taxon>
        <taxon>Spiralia</taxon>
        <taxon>Lophotrochozoa</taxon>
        <taxon>Platyhelminthes</taxon>
        <taxon>Trematoda</taxon>
        <taxon>Digenea</taxon>
        <taxon>Strigeidida</taxon>
        <taxon>Schistosomatoidea</taxon>
        <taxon>Schistosomatidae</taxon>
        <taxon>Trichobilharzia</taxon>
    </lineage>
</organism>
<name>A0AA85J4W9_TRIRE</name>
<accession>A0AA85J4W9</accession>
<keyword evidence="1" id="KW-0472">Membrane</keyword>
<evidence type="ECO:0000256" key="1">
    <source>
        <dbReference type="SAM" id="Phobius"/>
    </source>
</evidence>
<evidence type="ECO:0000313" key="3">
    <source>
        <dbReference type="WBParaSite" id="TREG1_128950.1"/>
    </source>
</evidence>
<dbReference type="SUPFAM" id="SSF48403">
    <property type="entry name" value="Ankyrin repeat"/>
    <property type="match status" value="1"/>
</dbReference>
<feature type="transmembrane region" description="Helical" evidence="1">
    <location>
        <begin position="98"/>
        <end position="117"/>
    </location>
</feature>
<dbReference type="Proteomes" id="UP000050795">
    <property type="component" value="Unassembled WGS sequence"/>
</dbReference>
<proteinExistence type="predicted"/>
<protein>
    <recommendedName>
        <fullName evidence="4">ANK_REP_REGION domain-containing protein</fullName>
    </recommendedName>
</protein>
<evidence type="ECO:0008006" key="4">
    <source>
        <dbReference type="Google" id="ProtNLM"/>
    </source>
</evidence>
<reference evidence="2" key="1">
    <citation type="submission" date="2022-06" db="EMBL/GenBank/DDBJ databases">
        <authorList>
            <person name="Berger JAMES D."/>
            <person name="Berger JAMES D."/>
        </authorList>
    </citation>
    <scope>NUCLEOTIDE SEQUENCE [LARGE SCALE GENOMIC DNA]</scope>
</reference>
<dbReference type="WBParaSite" id="TREG1_128950.1">
    <property type="protein sequence ID" value="TREG1_128950.1"/>
    <property type="gene ID" value="TREG1_128950"/>
</dbReference>